<dbReference type="GO" id="GO:0008800">
    <property type="term" value="F:beta-lactamase activity"/>
    <property type="evidence" value="ECO:0007669"/>
    <property type="project" value="InterPro"/>
</dbReference>
<dbReference type="PATRIC" id="fig|1300222.3.peg.4389"/>
<dbReference type="STRING" id="1300222.I532_20866"/>
<sequence length="268" mass="29726">MLASLENALSTLLEKSGGQWGIYLEDLQTNEIWGKGHDDRFYAASVIKVPIMAAVFAEAYAGKFALEDKLTLRQEDQVGGAGILQHMTPGTKWSIYDLTTLMIIQSDNTATNMLIDLVGAEAIRSVMNKTGMVNSQFHNKLMIVPAELEGYNEVTAADLGSHLRHLATGKIISYNSCLHMINIMKRQQHRDRIPYHLPDPDGDVIGMLPKWELANKTGTVTRTTHDIGVMYIGNRAVTICLLSKNIETVAANDVMAQIGRMVYDLYTK</sequence>
<organism evidence="2 3">
    <name type="scientific">Brevibacillus borstelensis AK1</name>
    <dbReference type="NCBI Taxonomy" id="1300222"/>
    <lineage>
        <taxon>Bacteria</taxon>
        <taxon>Bacillati</taxon>
        <taxon>Bacillota</taxon>
        <taxon>Bacilli</taxon>
        <taxon>Bacillales</taxon>
        <taxon>Paenibacillaceae</taxon>
        <taxon>Brevibacillus</taxon>
    </lineage>
</organism>
<dbReference type="Pfam" id="PF13354">
    <property type="entry name" value="Beta-lactamase2"/>
    <property type="match status" value="1"/>
</dbReference>
<gene>
    <name evidence="2" type="ORF">I532_20866</name>
</gene>
<feature type="domain" description="Beta-lactamase class A catalytic" evidence="1">
    <location>
        <begin position="21"/>
        <end position="240"/>
    </location>
</feature>
<dbReference type="EMBL" id="APBN01000012">
    <property type="protein sequence ID" value="EMT50804.1"/>
    <property type="molecule type" value="Genomic_DNA"/>
</dbReference>
<dbReference type="AlphaFoldDB" id="M8D3H0"/>
<reference evidence="2 3" key="1">
    <citation type="submission" date="2013-03" db="EMBL/GenBank/DDBJ databases">
        <title>Assembly of a new bacterial strain Brevibacillus borstelensis AK1.</title>
        <authorList>
            <person name="Rajan I."/>
            <person name="PoliReddy D."/>
            <person name="Sugumar T."/>
            <person name="Rathinam K."/>
            <person name="Alqarawi S."/>
            <person name="Khalil A.B."/>
            <person name="Sivakumar N."/>
        </authorList>
    </citation>
    <scope>NUCLEOTIDE SEQUENCE [LARGE SCALE GENOMIC DNA]</scope>
    <source>
        <strain evidence="2 3">AK1</strain>
    </source>
</reference>
<dbReference type="InterPro" id="IPR000871">
    <property type="entry name" value="Beta-lactam_class-A"/>
</dbReference>
<evidence type="ECO:0000313" key="2">
    <source>
        <dbReference type="EMBL" id="EMT50804.1"/>
    </source>
</evidence>
<dbReference type="InterPro" id="IPR012338">
    <property type="entry name" value="Beta-lactam/transpept-like"/>
</dbReference>
<dbReference type="GO" id="GO:0046677">
    <property type="term" value="P:response to antibiotic"/>
    <property type="evidence" value="ECO:0007669"/>
    <property type="project" value="InterPro"/>
</dbReference>
<dbReference type="Gene3D" id="3.40.710.10">
    <property type="entry name" value="DD-peptidase/beta-lactamase superfamily"/>
    <property type="match status" value="1"/>
</dbReference>
<name>M8D3H0_9BACL</name>
<dbReference type="InterPro" id="IPR045155">
    <property type="entry name" value="Beta-lactam_cat"/>
</dbReference>
<dbReference type="Proteomes" id="UP000012081">
    <property type="component" value="Unassembled WGS sequence"/>
</dbReference>
<proteinExistence type="predicted"/>
<evidence type="ECO:0000313" key="3">
    <source>
        <dbReference type="Proteomes" id="UP000012081"/>
    </source>
</evidence>
<evidence type="ECO:0000259" key="1">
    <source>
        <dbReference type="Pfam" id="PF13354"/>
    </source>
</evidence>
<dbReference type="PANTHER" id="PTHR35333:SF4">
    <property type="entry name" value="SLR0121 PROTEIN"/>
    <property type="match status" value="1"/>
</dbReference>
<accession>M8D3H0</accession>
<protein>
    <recommendedName>
        <fullName evidence="1">Beta-lactamase class A catalytic domain-containing protein</fullName>
    </recommendedName>
</protein>
<dbReference type="PANTHER" id="PTHR35333">
    <property type="entry name" value="BETA-LACTAMASE"/>
    <property type="match status" value="1"/>
</dbReference>
<keyword evidence="3" id="KW-1185">Reference proteome</keyword>
<dbReference type="SUPFAM" id="SSF56601">
    <property type="entry name" value="beta-lactamase/transpeptidase-like"/>
    <property type="match status" value="1"/>
</dbReference>
<dbReference type="OrthoDB" id="9775096at2"/>
<dbReference type="GO" id="GO:0030655">
    <property type="term" value="P:beta-lactam antibiotic catabolic process"/>
    <property type="evidence" value="ECO:0007669"/>
    <property type="project" value="InterPro"/>
</dbReference>
<comment type="caution">
    <text evidence="2">The sequence shown here is derived from an EMBL/GenBank/DDBJ whole genome shotgun (WGS) entry which is preliminary data.</text>
</comment>
<dbReference type="RefSeq" id="WP_003390773.1">
    <property type="nucleotide sequence ID" value="NZ_APBN01000012.1"/>
</dbReference>